<dbReference type="Proteomes" id="UP000800200">
    <property type="component" value="Unassembled WGS sequence"/>
</dbReference>
<dbReference type="InterPro" id="IPR036873">
    <property type="entry name" value="Rhodanese-like_dom_sf"/>
</dbReference>
<dbReference type="InterPro" id="IPR001763">
    <property type="entry name" value="Rhodanese-like_dom"/>
</dbReference>
<accession>A0A6A6EDB0</accession>
<sequence length="158" mass="17810">MLIYVVAQRRAARIVKRLEPTSLVHSIPGSQQPDPPTITLKEVFDMLNEKKSNDRRDFVLVDLRRNDYKGGTIYNSINLPAQSLYHSIPTLYTMFKAAASSRGRGTRAAGWFDDYFKTKGDMSMTSLVLAEGIEGWVDAGPEYIGLMNEYDGKVWGKD</sequence>
<dbReference type="Gene3D" id="3.40.250.10">
    <property type="entry name" value="Rhodanese-like domain"/>
    <property type="match status" value="1"/>
</dbReference>
<name>A0A6A6EDB0_9PEZI</name>
<dbReference type="PROSITE" id="PS50206">
    <property type="entry name" value="RHODANESE_3"/>
    <property type="match status" value="1"/>
</dbReference>
<evidence type="ECO:0000313" key="3">
    <source>
        <dbReference type="Proteomes" id="UP000800200"/>
    </source>
</evidence>
<dbReference type="EMBL" id="ML994623">
    <property type="protein sequence ID" value="KAF2188559.1"/>
    <property type="molecule type" value="Genomic_DNA"/>
</dbReference>
<proteinExistence type="predicted"/>
<dbReference type="AlphaFoldDB" id="A0A6A6EDB0"/>
<dbReference type="OrthoDB" id="8300214at2759"/>
<evidence type="ECO:0000313" key="2">
    <source>
        <dbReference type="EMBL" id="KAF2188559.1"/>
    </source>
</evidence>
<reference evidence="2" key="1">
    <citation type="journal article" date="2020" name="Stud. Mycol.">
        <title>101 Dothideomycetes genomes: a test case for predicting lifestyles and emergence of pathogens.</title>
        <authorList>
            <person name="Haridas S."/>
            <person name="Albert R."/>
            <person name="Binder M."/>
            <person name="Bloem J."/>
            <person name="Labutti K."/>
            <person name="Salamov A."/>
            <person name="Andreopoulos B."/>
            <person name="Baker S."/>
            <person name="Barry K."/>
            <person name="Bills G."/>
            <person name="Bluhm B."/>
            <person name="Cannon C."/>
            <person name="Castanera R."/>
            <person name="Culley D."/>
            <person name="Daum C."/>
            <person name="Ezra D."/>
            <person name="Gonzalez J."/>
            <person name="Henrissat B."/>
            <person name="Kuo A."/>
            <person name="Liang C."/>
            <person name="Lipzen A."/>
            <person name="Lutzoni F."/>
            <person name="Magnuson J."/>
            <person name="Mondo S."/>
            <person name="Nolan M."/>
            <person name="Ohm R."/>
            <person name="Pangilinan J."/>
            <person name="Park H.-J."/>
            <person name="Ramirez L."/>
            <person name="Alfaro M."/>
            <person name="Sun H."/>
            <person name="Tritt A."/>
            <person name="Yoshinaga Y."/>
            <person name="Zwiers L.-H."/>
            <person name="Turgeon B."/>
            <person name="Goodwin S."/>
            <person name="Spatafora J."/>
            <person name="Crous P."/>
            <person name="Grigoriev I."/>
        </authorList>
    </citation>
    <scope>NUCLEOTIDE SEQUENCE</scope>
    <source>
        <strain evidence="2">CBS 207.26</strain>
    </source>
</reference>
<keyword evidence="3" id="KW-1185">Reference proteome</keyword>
<gene>
    <name evidence="2" type="ORF">K469DRAFT_737382</name>
</gene>
<feature type="domain" description="Rhodanese" evidence="1">
    <location>
        <begin position="54"/>
        <end position="145"/>
    </location>
</feature>
<evidence type="ECO:0000259" key="1">
    <source>
        <dbReference type="PROSITE" id="PS50206"/>
    </source>
</evidence>
<protein>
    <recommendedName>
        <fullName evidence="1">Rhodanese domain-containing protein</fullName>
    </recommendedName>
</protein>
<organism evidence="2 3">
    <name type="scientific">Zopfia rhizophila CBS 207.26</name>
    <dbReference type="NCBI Taxonomy" id="1314779"/>
    <lineage>
        <taxon>Eukaryota</taxon>
        <taxon>Fungi</taxon>
        <taxon>Dikarya</taxon>
        <taxon>Ascomycota</taxon>
        <taxon>Pezizomycotina</taxon>
        <taxon>Dothideomycetes</taxon>
        <taxon>Dothideomycetes incertae sedis</taxon>
        <taxon>Zopfiaceae</taxon>
        <taxon>Zopfia</taxon>
    </lineage>
</organism>
<dbReference type="SUPFAM" id="SSF52821">
    <property type="entry name" value="Rhodanese/Cell cycle control phosphatase"/>
    <property type="match status" value="1"/>
</dbReference>